<keyword evidence="1" id="KW-0472">Membrane</keyword>
<dbReference type="InterPro" id="IPR026100">
    <property type="entry name" value="Tmem223"/>
</dbReference>
<dbReference type="Proteomes" id="UP000292052">
    <property type="component" value="Unassembled WGS sequence"/>
</dbReference>
<evidence type="ECO:0000313" key="2">
    <source>
        <dbReference type="EMBL" id="RZC35659.1"/>
    </source>
</evidence>
<proteinExistence type="predicted"/>
<dbReference type="AlphaFoldDB" id="A0A482VTB0"/>
<sequence>MIRLLKIKKTGYLNLLRRPLISDFVKRVRFFCERTLDVNTNVSKDVILFKYDNPRFFKIINVFGVCQFVFWSYLSVFSFKTLRDAPVDNSKESPWWRKINLGENKYRNSLALIAFIIGYGILTVTWMYTLKSVRYLILCKGGKNVAIVTYTPFGKNRMFTVNLNNVNCKEARNVATSQLPIKVRGHYLHYILDMRGEFKNPGLFDHTAGLRRKWKTIN</sequence>
<feature type="transmembrane region" description="Helical" evidence="1">
    <location>
        <begin position="110"/>
        <end position="130"/>
    </location>
</feature>
<keyword evidence="3" id="KW-1185">Reference proteome</keyword>
<dbReference type="PANTHER" id="PTHR14549">
    <property type="entry name" value="TRANSMEMBRANE PROTEIN 223"/>
    <property type="match status" value="1"/>
</dbReference>
<organism evidence="2 3">
    <name type="scientific">Asbolus verrucosus</name>
    <name type="common">Desert ironclad beetle</name>
    <dbReference type="NCBI Taxonomy" id="1661398"/>
    <lineage>
        <taxon>Eukaryota</taxon>
        <taxon>Metazoa</taxon>
        <taxon>Ecdysozoa</taxon>
        <taxon>Arthropoda</taxon>
        <taxon>Hexapoda</taxon>
        <taxon>Insecta</taxon>
        <taxon>Pterygota</taxon>
        <taxon>Neoptera</taxon>
        <taxon>Endopterygota</taxon>
        <taxon>Coleoptera</taxon>
        <taxon>Polyphaga</taxon>
        <taxon>Cucujiformia</taxon>
        <taxon>Tenebrionidae</taxon>
        <taxon>Pimeliinae</taxon>
        <taxon>Asbolus</taxon>
    </lineage>
</organism>
<accession>A0A482VTB0</accession>
<keyword evidence="1" id="KW-0812">Transmembrane</keyword>
<comment type="caution">
    <text evidence="2">The sequence shown here is derived from an EMBL/GenBank/DDBJ whole genome shotgun (WGS) entry which is preliminary data.</text>
</comment>
<keyword evidence="1" id="KW-1133">Transmembrane helix</keyword>
<dbReference type="InterPro" id="IPR045325">
    <property type="entry name" value="TMEM70/TMEM186/TMEM223"/>
</dbReference>
<gene>
    <name evidence="2" type="ORF">BDFB_012288</name>
</gene>
<feature type="transmembrane region" description="Helical" evidence="1">
    <location>
        <begin position="56"/>
        <end position="74"/>
    </location>
</feature>
<dbReference type="EMBL" id="QDEB01068987">
    <property type="protein sequence ID" value="RZC35659.1"/>
    <property type="molecule type" value="Genomic_DNA"/>
</dbReference>
<dbReference type="GO" id="GO:0007399">
    <property type="term" value="P:nervous system development"/>
    <property type="evidence" value="ECO:0007669"/>
    <property type="project" value="TreeGrafter"/>
</dbReference>
<evidence type="ECO:0000256" key="1">
    <source>
        <dbReference type="SAM" id="Phobius"/>
    </source>
</evidence>
<dbReference type="OrthoDB" id="5950063at2759"/>
<protein>
    <submittedName>
        <fullName evidence="2">TMEM223 domain containing protein</fullName>
    </submittedName>
</protein>
<name>A0A482VTB0_ASBVE</name>
<dbReference type="GO" id="GO:0005739">
    <property type="term" value="C:mitochondrion"/>
    <property type="evidence" value="ECO:0007669"/>
    <property type="project" value="TreeGrafter"/>
</dbReference>
<dbReference type="STRING" id="1661398.A0A482VTB0"/>
<reference evidence="2 3" key="1">
    <citation type="submission" date="2017-03" db="EMBL/GenBank/DDBJ databases">
        <title>Genome of the blue death feigning beetle - Asbolus verrucosus.</title>
        <authorList>
            <person name="Rider S.D."/>
        </authorList>
    </citation>
    <scope>NUCLEOTIDE SEQUENCE [LARGE SCALE GENOMIC DNA]</scope>
    <source>
        <strain evidence="2">Butters</strain>
        <tissue evidence="2">Head and leg muscle</tissue>
    </source>
</reference>
<evidence type="ECO:0000313" key="3">
    <source>
        <dbReference type="Proteomes" id="UP000292052"/>
    </source>
</evidence>
<dbReference type="Pfam" id="PF06979">
    <property type="entry name" value="TMEM70"/>
    <property type="match status" value="1"/>
</dbReference>
<dbReference type="PANTHER" id="PTHR14549:SF2">
    <property type="entry name" value="TRANSMEMBRANE PROTEIN 223"/>
    <property type="match status" value="1"/>
</dbReference>